<dbReference type="PANTHER" id="PTHR31325">
    <property type="entry name" value="OS01G0798800 PROTEIN-RELATED"/>
    <property type="match status" value="1"/>
</dbReference>
<organism evidence="1 2">
    <name type="scientific">Quercus lobata</name>
    <name type="common">Valley oak</name>
    <dbReference type="NCBI Taxonomy" id="97700"/>
    <lineage>
        <taxon>Eukaryota</taxon>
        <taxon>Viridiplantae</taxon>
        <taxon>Streptophyta</taxon>
        <taxon>Embryophyta</taxon>
        <taxon>Tracheophyta</taxon>
        <taxon>Spermatophyta</taxon>
        <taxon>Magnoliopsida</taxon>
        <taxon>eudicotyledons</taxon>
        <taxon>Gunneridae</taxon>
        <taxon>Pentapetalae</taxon>
        <taxon>rosids</taxon>
        <taxon>fabids</taxon>
        <taxon>Fagales</taxon>
        <taxon>Fagaceae</taxon>
        <taxon>Quercus</taxon>
    </lineage>
</organism>
<accession>A0A7N2LMQ4</accession>
<dbReference type="EMBL" id="LRBV02000005">
    <property type="status" value="NOT_ANNOTATED_CDS"/>
    <property type="molecule type" value="Genomic_DNA"/>
</dbReference>
<dbReference type="Pfam" id="PF04578">
    <property type="entry name" value="DUF594"/>
    <property type="match status" value="1"/>
</dbReference>
<dbReference type="InParanoid" id="A0A7N2LMQ4"/>
<evidence type="ECO:0000313" key="1">
    <source>
        <dbReference type="EnsemblPlants" id="QL05p006937:mrna:CDS:1"/>
    </source>
</evidence>
<protein>
    <submittedName>
        <fullName evidence="1">Uncharacterized protein</fullName>
    </submittedName>
</protein>
<dbReference type="OMA" id="ANNHCHQ"/>
<dbReference type="Proteomes" id="UP000594261">
    <property type="component" value="Chromosome 5"/>
</dbReference>
<keyword evidence="2" id="KW-1185">Reference proteome</keyword>
<sequence>MLPNGIGQIRFQDTCAEANEFFQERKSVCVGDQARIILLEVSTEVPPSKVKGDRSKSVLFEGCRLAKSLQCLEIEKKWELVSHVWVEMLCYAANKCRWNHHAQQLTLGGELITHVWLLLAHFGITEQFQISKGHARAKLIVH</sequence>
<dbReference type="InterPro" id="IPR007658">
    <property type="entry name" value="DUF594"/>
</dbReference>
<reference evidence="1 2" key="1">
    <citation type="journal article" date="2016" name="G3 (Bethesda)">
        <title>First Draft Assembly and Annotation of the Genome of a California Endemic Oak Quercus lobata Nee (Fagaceae).</title>
        <authorList>
            <person name="Sork V.L."/>
            <person name="Fitz-Gibbon S.T."/>
            <person name="Puiu D."/>
            <person name="Crepeau M."/>
            <person name="Gugger P.F."/>
            <person name="Sherman R."/>
            <person name="Stevens K."/>
            <person name="Langley C.H."/>
            <person name="Pellegrini M."/>
            <person name="Salzberg S.L."/>
        </authorList>
    </citation>
    <scope>NUCLEOTIDE SEQUENCE [LARGE SCALE GENOMIC DNA]</scope>
    <source>
        <strain evidence="1 2">cv. SW786</strain>
    </source>
</reference>
<evidence type="ECO:0000313" key="2">
    <source>
        <dbReference type="Proteomes" id="UP000594261"/>
    </source>
</evidence>
<dbReference type="Gramene" id="QL05p006937:mrna">
    <property type="protein sequence ID" value="QL05p006937:mrna:CDS:1"/>
    <property type="gene ID" value="QL05p006937"/>
</dbReference>
<dbReference type="AlphaFoldDB" id="A0A7N2LMQ4"/>
<reference evidence="1" key="2">
    <citation type="submission" date="2021-01" db="UniProtKB">
        <authorList>
            <consortium name="EnsemblPlants"/>
        </authorList>
    </citation>
    <scope>IDENTIFICATION</scope>
</reference>
<name>A0A7N2LMQ4_QUELO</name>
<proteinExistence type="predicted"/>
<dbReference type="EnsemblPlants" id="QL05p006937:mrna">
    <property type="protein sequence ID" value="QL05p006937:mrna:CDS:1"/>
    <property type="gene ID" value="QL05p006937"/>
</dbReference>